<organism evidence="1 2">
    <name type="scientific">Prevotella bivia</name>
    <dbReference type="NCBI Taxonomy" id="28125"/>
    <lineage>
        <taxon>Bacteria</taxon>
        <taxon>Pseudomonadati</taxon>
        <taxon>Bacteroidota</taxon>
        <taxon>Bacteroidia</taxon>
        <taxon>Bacteroidales</taxon>
        <taxon>Prevotellaceae</taxon>
        <taxon>Prevotella</taxon>
    </lineage>
</organism>
<reference evidence="1 2" key="1">
    <citation type="submission" date="2016-02" db="EMBL/GenBank/DDBJ databases">
        <authorList>
            <person name="Wen L."/>
            <person name="He K."/>
            <person name="Yang H."/>
        </authorList>
    </citation>
    <scope>NUCLEOTIDE SEQUENCE [LARGE SCALE GENOMIC DNA]</scope>
    <source>
        <strain evidence="1 2">GED7880</strain>
    </source>
</reference>
<sequence>MSLLSTKTIKKRSFCRIYNKSSLDNYTFATQKTKYIEKDFGIVFVIFQ</sequence>
<gene>
    <name evidence="1" type="ORF">HMPREF3202_00285</name>
</gene>
<dbReference type="EMBL" id="LTAG01000016">
    <property type="protein sequence ID" value="KXO18136.1"/>
    <property type="molecule type" value="Genomic_DNA"/>
</dbReference>
<accession>A0A137T0B4</accession>
<dbReference type="PATRIC" id="fig|28125.4.peg.277"/>
<dbReference type="Proteomes" id="UP000070093">
    <property type="component" value="Unassembled WGS sequence"/>
</dbReference>
<dbReference type="AlphaFoldDB" id="A0A137T0B4"/>
<protein>
    <submittedName>
        <fullName evidence="1">Uncharacterized protein</fullName>
    </submittedName>
</protein>
<comment type="caution">
    <text evidence="1">The sequence shown here is derived from an EMBL/GenBank/DDBJ whole genome shotgun (WGS) entry which is preliminary data.</text>
</comment>
<evidence type="ECO:0000313" key="1">
    <source>
        <dbReference type="EMBL" id="KXO18136.1"/>
    </source>
</evidence>
<dbReference type="STRING" id="28125.HMPREF3202_00285"/>
<evidence type="ECO:0000313" key="2">
    <source>
        <dbReference type="Proteomes" id="UP000070093"/>
    </source>
</evidence>
<name>A0A137T0B4_9BACT</name>
<proteinExistence type="predicted"/>